<dbReference type="InterPro" id="IPR000835">
    <property type="entry name" value="HTH_MarR-typ"/>
</dbReference>
<organism evidence="2 3">
    <name type="scientific">Leptonema illini</name>
    <dbReference type="NCBI Taxonomy" id="183"/>
    <lineage>
        <taxon>Bacteria</taxon>
        <taxon>Pseudomonadati</taxon>
        <taxon>Spirochaetota</taxon>
        <taxon>Spirochaetia</taxon>
        <taxon>Leptospirales</taxon>
        <taxon>Leptospiraceae</taxon>
        <taxon>Leptonema</taxon>
    </lineage>
</organism>
<protein>
    <submittedName>
        <fullName evidence="2">MarR family transcriptional regulator</fullName>
    </submittedName>
</protein>
<dbReference type="GO" id="GO:0006950">
    <property type="term" value="P:response to stress"/>
    <property type="evidence" value="ECO:0007669"/>
    <property type="project" value="TreeGrafter"/>
</dbReference>
<gene>
    <name evidence="2" type="ORF">F9K24_10300</name>
</gene>
<sequence length="160" mass="18139">MGGQYGESSRERTVQEFWSSFSKAYDVVSRHLSKNLDGLTLPQFEIMRIISEQGPLCQTEIARCALRSGPGMTSLLDALERSGLIARTRREDDRRYIVVELTQQGVDRLDRARPGFARSLAALFEHLPDEDLRKAAGICRRIAPWHPHESAVESEPRESE</sequence>
<comment type="caution">
    <text evidence="2">The sequence shown here is derived from an EMBL/GenBank/DDBJ whole genome shotgun (WGS) entry which is preliminary data.</text>
</comment>
<dbReference type="Gene3D" id="1.10.10.10">
    <property type="entry name" value="Winged helix-like DNA-binding domain superfamily/Winged helix DNA-binding domain"/>
    <property type="match status" value="1"/>
</dbReference>
<dbReference type="InterPro" id="IPR039422">
    <property type="entry name" value="MarR/SlyA-like"/>
</dbReference>
<dbReference type="AlphaFoldDB" id="A0A833LYX4"/>
<feature type="domain" description="HTH marR-type" evidence="1">
    <location>
        <begin position="1"/>
        <end position="144"/>
    </location>
</feature>
<dbReference type="EMBL" id="WBUI01000008">
    <property type="protein sequence ID" value="KAB2932760.1"/>
    <property type="molecule type" value="Genomic_DNA"/>
</dbReference>
<evidence type="ECO:0000313" key="3">
    <source>
        <dbReference type="Proteomes" id="UP000460298"/>
    </source>
</evidence>
<evidence type="ECO:0000259" key="1">
    <source>
        <dbReference type="PROSITE" id="PS50995"/>
    </source>
</evidence>
<dbReference type="Proteomes" id="UP000460298">
    <property type="component" value="Unassembled WGS sequence"/>
</dbReference>
<proteinExistence type="predicted"/>
<dbReference type="SUPFAM" id="SSF46785">
    <property type="entry name" value="Winged helix' DNA-binding domain"/>
    <property type="match status" value="1"/>
</dbReference>
<dbReference type="PROSITE" id="PS50995">
    <property type="entry name" value="HTH_MARR_2"/>
    <property type="match status" value="1"/>
</dbReference>
<dbReference type="Pfam" id="PF01047">
    <property type="entry name" value="MarR"/>
    <property type="match status" value="1"/>
</dbReference>
<dbReference type="PANTHER" id="PTHR33164">
    <property type="entry name" value="TRANSCRIPTIONAL REGULATOR, MARR FAMILY"/>
    <property type="match status" value="1"/>
</dbReference>
<dbReference type="PANTHER" id="PTHR33164:SF101">
    <property type="entry name" value="TRANSCRIPTIONAL REPRESSOR MPRA"/>
    <property type="match status" value="1"/>
</dbReference>
<dbReference type="InterPro" id="IPR036390">
    <property type="entry name" value="WH_DNA-bd_sf"/>
</dbReference>
<dbReference type="InterPro" id="IPR036388">
    <property type="entry name" value="WH-like_DNA-bd_sf"/>
</dbReference>
<dbReference type="SMART" id="SM00347">
    <property type="entry name" value="HTH_MARR"/>
    <property type="match status" value="1"/>
</dbReference>
<accession>A0A833LYX4</accession>
<dbReference type="GO" id="GO:0003700">
    <property type="term" value="F:DNA-binding transcription factor activity"/>
    <property type="evidence" value="ECO:0007669"/>
    <property type="project" value="InterPro"/>
</dbReference>
<evidence type="ECO:0000313" key="2">
    <source>
        <dbReference type="EMBL" id="KAB2932760.1"/>
    </source>
</evidence>
<reference evidence="2 3" key="1">
    <citation type="submission" date="2019-10" db="EMBL/GenBank/DDBJ databases">
        <title>Extracellular Electron Transfer in a Candidatus Methanoperedens spp. Enrichment Culture.</title>
        <authorList>
            <person name="Berger S."/>
            <person name="Rangel Shaw D."/>
            <person name="Berben T."/>
            <person name="In 'T Zandt M."/>
            <person name="Frank J."/>
            <person name="Reimann J."/>
            <person name="Jetten M.S.M."/>
            <person name="Welte C.U."/>
        </authorList>
    </citation>
    <scope>NUCLEOTIDE SEQUENCE [LARGE SCALE GENOMIC DNA]</scope>
    <source>
        <strain evidence="2">SB12</strain>
    </source>
</reference>
<name>A0A833LYX4_9LEPT</name>